<feature type="transmembrane region" description="Helical" evidence="1">
    <location>
        <begin position="54"/>
        <end position="81"/>
    </location>
</feature>
<dbReference type="Proteomes" id="UP001201812">
    <property type="component" value="Unassembled WGS sequence"/>
</dbReference>
<organism evidence="2 3">
    <name type="scientific">Ditylenchus destructor</name>
    <dbReference type="NCBI Taxonomy" id="166010"/>
    <lineage>
        <taxon>Eukaryota</taxon>
        <taxon>Metazoa</taxon>
        <taxon>Ecdysozoa</taxon>
        <taxon>Nematoda</taxon>
        <taxon>Chromadorea</taxon>
        <taxon>Rhabditida</taxon>
        <taxon>Tylenchina</taxon>
        <taxon>Tylenchomorpha</taxon>
        <taxon>Sphaerularioidea</taxon>
        <taxon>Anguinidae</taxon>
        <taxon>Anguininae</taxon>
        <taxon>Ditylenchus</taxon>
    </lineage>
</organism>
<gene>
    <name evidence="2" type="ORF">DdX_14705</name>
</gene>
<comment type="caution">
    <text evidence="2">The sequence shown here is derived from an EMBL/GenBank/DDBJ whole genome shotgun (WGS) entry which is preliminary data.</text>
</comment>
<feature type="transmembrane region" description="Helical" evidence="1">
    <location>
        <begin position="217"/>
        <end position="238"/>
    </location>
</feature>
<feature type="transmembrane region" description="Helical" evidence="1">
    <location>
        <begin position="250"/>
        <end position="270"/>
    </location>
</feature>
<dbReference type="EMBL" id="JAKKPZ010000077">
    <property type="protein sequence ID" value="KAI1703766.1"/>
    <property type="molecule type" value="Genomic_DNA"/>
</dbReference>
<feature type="transmembrane region" description="Helical" evidence="1">
    <location>
        <begin position="12"/>
        <end position="33"/>
    </location>
</feature>
<keyword evidence="1" id="KW-0812">Transmembrane</keyword>
<evidence type="ECO:0000313" key="2">
    <source>
        <dbReference type="EMBL" id="KAI1703766.1"/>
    </source>
</evidence>
<dbReference type="Gene3D" id="1.20.1070.10">
    <property type="entry name" value="Rhodopsin 7-helix transmembrane proteins"/>
    <property type="match status" value="1"/>
</dbReference>
<dbReference type="Pfam" id="PF10316">
    <property type="entry name" value="7TM_GPCR_Srbc"/>
    <property type="match status" value="1"/>
</dbReference>
<feature type="transmembrane region" description="Helical" evidence="1">
    <location>
        <begin position="136"/>
        <end position="158"/>
    </location>
</feature>
<feature type="transmembrane region" description="Helical" evidence="1">
    <location>
        <begin position="93"/>
        <end position="115"/>
    </location>
</feature>
<keyword evidence="1" id="KW-0472">Membrane</keyword>
<accession>A0AAD4MQQ4</accession>
<dbReference type="InterPro" id="IPR019420">
    <property type="entry name" value="7TM_GPCR_serpentine_rcpt_Srbc"/>
</dbReference>
<reference evidence="2" key="1">
    <citation type="submission" date="2022-01" db="EMBL/GenBank/DDBJ databases">
        <title>Genome Sequence Resource for Two Populations of Ditylenchus destructor, the Migratory Endoparasitic Phytonematode.</title>
        <authorList>
            <person name="Zhang H."/>
            <person name="Lin R."/>
            <person name="Xie B."/>
        </authorList>
    </citation>
    <scope>NUCLEOTIDE SEQUENCE</scope>
    <source>
        <strain evidence="2">BazhouSP</strain>
    </source>
</reference>
<feature type="transmembrane region" description="Helical" evidence="1">
    <location>
        <begin position="184"/>
        <end position="205"/>
    </location>
</feature>
<name>A0AAD4MQQ4_9BILA</name>
<evidence type="ECO:0000256" key="1">
    <source>
        <dbReference type="SAM" id="Phobius"/>
    </source>
</evidence>
<keyword evidence="1" id="KW-1133">Transmembrane helix</keyword>
<keyword evidence="3" id="KW-1185">Reference proteome</keyword>
<evidence type="ECO:0000313" key="3">
    <source>
        <dbReference type="Proteomes" id="UP001201812"/>
    </source>
</evidence>
<protein>
    <submittedName>
        <fullName evidence="2">Uncharacterized protein</fullName>
    </submittedName>
</protein>
<sequence>MTSAVPIQLPAYLPYLNLVTDIGVVLAHTFSLVPMSHLIYSAMFNRKILVGESLHPSIIVFLLLHICFTSIILPYHLYIIIKWIPQSNYNPNVLFWTGIWACLYFLLSSASVFILTLERCLAIIFPLQYKPVIRKFYTPLSVLFLAVLLIVFITLSLLELPLDVIKVRNCQTFTCIVSKRMNELIAIVKFTFGALNIIQMIYFLNKAQNLHQQSDRLIKITLILEIAFNTVPIIFYYFITMVTGVSPANYTGHVVALLFALNVAICSVFYSKTFVRKSGKYLFSRSVASAANTLAQ</sequence>
<proteinExistence type="predicted"/>
<dbReference type="AlphaFoldDB" id="A0AAD4MQQ4"/>